<dbReference type="PANTHER" id="PTHR33317">
    <property type="entry name" value="POLYNUCLEOTIDYL TRANSFERASE, RIBONUCLEASE H-LIKE SUPERFAMILY PROTEIN"/>
    <property type="match status" value="1"/>
</dbReference>
<keyword evidence="3 5" id="KW-0540">Nuclease</keyword>
<dbReference type="InterPro" id="IPR037027">
    <property type="entry name" value="YqgF/RNaseH-like_dom_sf"/>
</dbReference>
<keyword evidence="4 5" id="KW-0378">Hydrolase</keyword>
<dbReference type="Gene3D" id="3.30.420.140">
    <property type="entry name" value="YqgF/RNase H-like domain"/>
    <property type="match status" value="1"/>
</dbReference>
<dbReference type="GO" id="GO:0005829">
    <property type="term" value="C:cytosol"/>
    <property type="evidence" value="ECO:0007669"/>
    <property type="project" value="TreeGrafter"/>
</dbReference>
<evidence type="ECO:0000259" key="6">
    <source>
        <dbReference type="SMART" id="SM00732"/>
    </source>
</evidence>
<dbReference type="Proteomes" id="UP001165079">
    <property type="component" value="Unassembled WGS sequence"/>
</dbReference>
<protein>
    <recommendedName>
        <fullName evidence="5">Putative pre-16S rRNA nuclease</fullName>
        <ecNumber evidence="5">3.1.-.-</ecNumber>
    </recommendedName>
</protein>
<dbReference type="AlphaFoldDB" id="A0A9W6SFY2"/>
<dbReference type="NCBIfam" id="TIGR00250">
    <property type="entry name" value="RNAse_H_YqgF"/>
    <property type="match status" value="1"/>
</dbReference>
<evidence type="ECO:0000313" key="7">
    <source>
        <dbReference type="EMBL" id="GLZ75300.1"/>
    </source>
</evidence>
<keyword evidence="8" id="KW-1185">Reference proteome</keyword>
<dbReference type="HAMAP" id="MF_00651">
    <property type="entry name" value="Nuclease_YqgF"/>
    <property type="match status" value="1"/>
</dbReference>
<dbReference type="EC" id="3.1.-.-" evidence="5"/>
<dbReference type="EMBL" id="BSTX01000001">
    <property type="protein sequence ID" value="GLZ75300.1"/>
    <property type="molecule type" value="Genomic_DNA"/>
</dbReference>
<keyword evidence="1 5" id="KW-0963">Cytoplasm</keyword>
<dbReference type="Pfam" id="PF03652">
    <property type="entry name" value="RuvX"/>
    <property type="match status" value="1"/>
</dbReference>
<comment type="caution">
    <text evidence="7">The sequence shown here is derived from an EMBL/GenBank/DDBJ whole genome shotgun (WGS) entry which is preliminary data.</text>
</comment>
<comment type="subcellular location">
    <subcellularLocation>
        <location evidence="5">Cytoplasm</location>
    </subcellularLocation>
</comment>
<dbReference type="InterPro" id="IPR006641">
    <property type="entry name" value="YqgF/RNaseH-like_dom"/>
</dbReference>
<reference evidence="7" key="1">
    <citation type="submission" date="2023-03" db="EMBL/GenBank/DDBJ databases">
        <title>Actinorhabdospora filicis NBRC 111898.</title>
        <authorList>
            <person name="Ichikawa N."/>
            <person name="Sato H."/>
            <person name="Tonouchi N."/>
        </authorList>
    </citation>
    <scope>NUCLEOTIDE SEQUENCE</scope>
    <source>
        <strain evidence="7">NBRC 111898</strain>
    </source>
</reference>
<evidence type="ECO:0000256" key="1">
    <source>
        <dbReference type="ARBA" id="ARBA00022490"/>
    </source>
</evidence>
<dbReference type="GO" id="GO:0016788">
    <property type="term" value="F:hydrolase activity, acting on ester bonds"/>
    <property type="evidence" value="ECO:0007669"/>
    <property type="project" value="UniProtKB-UniRule"/>
</dbReference>
<proteinExistence type="inferred from homology"/>
<comment type="function">
    <text evidence="5">Could be a nuclease involved in processing of the 5'-end of pre-16S rRNA.</text>
</comment>
<dbReference type="SMART" id="SM00732">
    <property type="entry name" value="YqgFc"/>
    <property type="match status" value="1"/>
</dbReference>
<dbReference type="InterPro" id="IPR012337">
    <property type="entry name" value="RNaseH-like_sf"/>
</dbReference>
<dbReference type="GO" id="GO:0000967">
    <property type="term" value="P:rRNA 5'-end processing"/>
    <property type="evidence" value="ECO:0007669"/>
    <property type="project" value="UniProtKB-UniRule"/>
</dbReference>
<accession>A0A9W6SFY2</accession>
<gene>
    <name evidence="7" type="ORF">Afil01_01070</name>
</gene>
<sequence>MGAAGYHLHVTEIEPPTPAPEFRRGRRLSVDVGKVRVGVAMSDPDCVLASPVETVPRDLSTKKGVPADIATIAALVDEHDVVEIIVGLPVTLAGEESHAARDARHFARLLGRSVESVPVRMVDERLTTAVASRRLAERGVKGHRRKAVVDQAAAVEILQLYLERMRRT</sequence>
<dbReference type="GO" id="GO:0004518">
    <property type="term" value="F:nuclease activity"/>
    <property type="evidence" value="ECO:0007669"/>
    <property type="project" value="UniProtKB-KW"/>
</dbReference>
<evidence type="ECO:0000313" key="8">
    <source>
        <dbReference type="Proteomes" id="UP001165079"/>
    </source>
</evidence>
<dbReference type="CDD" id="cd16964">
    <property type="entry name" value="YqgF"/>
    <property type="match status" value="1"/>
</dbReference>
<comment type="similarity">
    <text evidence="5">Belongs to the YqgF HJR family.</text>
</comment>
<evidence type="ECO:0000256" key="5">
    <source>
        <dbReference type="HAMAP-Rule" id="MF_00651"/>
    </source>
</evidence>
<dbReference type="SUPFAM" id="SSF53098">
    <property type="entry name" value="Ribonuclease H-like"/>
    <property type="match status" value="1"/>
</dbReference>
<dbReference type="InterPro" id="IPR005227">
    <property type="entry name" value="YqgF"/>
</dbReference>
<evidence type="ECO:0000256" key="2">
    <source>
        <dbReference type="ARBA" id="ARBA00022517"/>
    </source>
</evidence>
<organism evidence="7 8">
    <name type="scientific">Actinorhabdospora filicis</name>
    <dbReference type="NCBI Taxonomy" id="1785913"/>
    <lineage>
        <taxon>Bacteria</taxon>
        <taxon>Bacillati</taxon>
        <taxon>Actinomycetota</taxon>
        <taxon>Actinomycetes</taxon>
        <taxon>Micromonosporales</taxon>
        <taxon>Micromonosporaceae</taxon>
        <taxon>Actinorhabdospora</taxon>
    </lineage>
</organism>
<keyword evidence="2 5" id="KW-0690">Ribosome biogenesis</keyword>
<feature type="domain" description="YqgF/RNase H-like" evidence="6">
    <location>
        <begin position="25"/>
        <end position="131"/>
    </location>
</feature>
<evidence type="ECO:0000256" key="4">
    <source>
        <dbReference type="ARBA" id="ARBA00022801"/>
    </source>
</evidence>
<evidence type="ECO:0000256" key="3">
    <source>
        <dbReference type="ARBA" id="ARBA00022722"/>
    </source>
</evidence>
<name>A0A9W6SFY2_9ACTN</name>
<dbReference type="PANTHER" id="PTHR33317:SF4">
    <property type="entry name" value="POLYNUCLEOTIDYL TRANSFERASE, RIBONUCLEASE H-LIKE SUPERFAMILY PROTEIN"/>
    <property type="match status" value="1"/>
</dbReference>